<dbReference type="InterPro" id="IPR006640">
    <property type="entry name" value="SprT-like_domain"/>
</dbReference>
<dbReference type="Pfam" id="PF06726">
    <property type="entry name" value="BC10"/>
    <property type="match status" value="1"/>
</dbReference>
<feature type="region of interest" description="Disordered" evidence="5">
    <location>
        <begin position="1121"/>
        <end position="1183"/>
    </location>
</feature>
<feature type="compositionally biased region" description="Polar residues" evidence="5">
    <location>
        <begin position="1076"/>
        <end position="1090"/>
    </location>
</feature>
<dbReference type="PANTHER" id="PTHR23099:SF0">
    <property type="entry name" value="GERM CELL NUCLEAR ACIDIC PROTEIN"/>
    <property type="match status" value="1"/>
</dbReference>
<dbReference type="Pfam" id="PF10263">
    <property type="entry name" value="SprT-like"/>
    <property type="match status" value="1"/>
</dbReference>
<feature type="repeat" description="WD" evidence="3">
    <location>
        <begin position="814"/>
        <end position="853"/>
    </location>
</feature>
<proteinExistence type="predicted"/>
<evidence type="ECO:0000256" key="1">
    <source>
        <dbReference type="ARBA" id="ARBA00022574"/>
    </source>
</evidence>
<feature type="transmembrane region" description="Helical" evidence="6">
    <location>
        <begin position="37"/>
        <end position="56"/>
    </location>
</feature>
<dbReference type="InterPro" id="IPR009598">
    <property type="entry name" value="BCALP"/>
</dbReference>
<evidence type="ECO:0000256" key="5">
    <source>
        <dbReference type="SAM" id="MobiDB-lite"/>
    </source>
</evidence>
<dbReference type="PRINTS" id="PR00320">
    <property type="entry name" value="GPROTEINBRPT"/>
</dbReference>
<keyword evidence="6" id="KW-1133">Transmembrane helix</keyword>
<dbReference type="Gene3D" id="2.130.10.10">
    <property type="entry name" value="YVTN repeat-like/Quinoprotein amine dehydrogenase"/>
    <property type="match status" value="2"/>
</dbReference>
<feature type="region of interest" description="Disordered" evidence="5">
    <location>
        <begin position="137"/>
        <end position="160"/>
    </location>
</feature>
<evidence type="ECO:0000313" key="8">
    <source>
        <dbReference type="EMBL" id="KAF7785048.1"/>
    </source>
</evidence>
<keyword evidence="6" id="KW-0812">Transmembrane</keyword>
<evidence type="ECO:0000259" key="7">
    <source>
        <dbReference type="SMART" id="SM00731"/>
    </source>
</evidence>
<name>A0A8H7KLH2_AGABI</name>
<evidence type="ECO:0000256" key="4">
    <source>
        <dbReference type="SAM" id="Coils"/>
    </source>
</evidence>
<accession>A0A8H7KLH2</accession>
<dbReference type="InterPro" id="IPR020472">
    <property type="entry name" value="WD40_PAC1"/>
</dbReference>
<feature type="compositionally biased region" description="Low complexity" evidence="5">
    <location>
        <begin position="1124"/>
        <end position="1133"/>
    </location>
</feature>
<feature type="region of interest" description="Disordered" evidence="5">
    <location>
        <begin position="521"/>
        <end position="544"/>
    </location>
</feature>
<dbReference type="PANTHER" id="PTHR23099">
    <property type="entry name" value="TRANSCRIPTIONAL REGULATOR"/>
    <property type="match status" value="1"/>
</dbReference>
<feature type="compositionally biased region" description="Acidic residues" evidence="5">
    <location>
        <begin position="656"/>
        <end position="665"/>
    </location>
</feature>
<evidence type="ECO:0000256" key="6">
    <source>
        <dbReference type="SAM" id="Phobius"/>
    </source>
</evidence>
<dbReference type="GO" id="GO:0006950">
    <property type="term" value="P:response to stress"/>
    <property type="evidence" value="ECO:0007669"/>
    <property type="project" value="UniProtKB-ARBA"/>
</dbReference>
<keyword evidence="1 3" id="KW-0853">WD repeat</keyword>
<dbReference type="PROSITE" id="PS50294">
    <property type="entry name" value="WD_REPEATS_REGION"/>
    <property type="match status" value="2"/>
</dbReference>
<evidence type="ECO:0000256" key="2">
    <source>
        <dbReference type="ARBA" id="ARBA00022737"/>
    </source>
</evidence>
<feature type="repeat" description="WD" evidence="3">
    <location>
        <begin position="606"/>
        <end position="638"/>
    </location>
</feature>
<feature type="region of interest" description="Disordered" evidence="5">
    <location>
        <begin position="1070"/>
        <end position="1090"/>
    </location>
</feature>
<keyword evidence="6" id="KW-0472">Membrane</keyword>
<dbReference type="Gene3D" id="6.10.280.220">
    <property type="match status" value="1"/>
</dbReference>
<feature type="coiled-coil region" evidence="4">
    <location>
        <begin position="448"/>
        <end position="517"/>
    </location>
</feature>
<protein>
    <recommendedName>
        <fullName evidence="7">SprT-like domain-containing protein</fullName>
    </recommendedName>
</protein>
<feature type="repeat" description="WD" evidence="3">
    <location>
        <begin position="563"/>
        <end position="605"/>
    </location>
</feature>
<feature type="region of interest" description="Disordered" evidence="5">
    <location>
        <begin position="655"/>
        <end position="679"/>
    </location>
</feature>
<dbReference type="InterPro" id="IPR019775">
    <property type="entry name" value="WD40_repeat_CS"/>
</dbReference>
<dbReference type="SMART" id="SM00731">
    <property type="entry name" value="SprT"/>
    <property type="match status" value="1"/>
</dbReference>
<dbReference type="PROSITE" id="PS50082">
    <property type="entry name" value="WD_REPEATS_2"/>
    <property type="match status" value="4"/>
</dbReference>
<dbReference type="InterPro" id="IPR036322">
    <property type="entry name" value="WD40_repeat_dom_sf"/>
</dbReference>
<dbReference type="SMART" id="SM00320">
    <property type="entry name" value="WD40"/>
    <property type="match status" value="6"/>
</dbReference>
<dbReference type="Pfam" id="PF00400">
    <property type="entry name" value="WD40"/>
    <property type="match status" value="2"/>
</dbReference>
<keyword evidence="2" id="KW-0677">Repeat</keyword>
<dbReference type="GO" id="GO:0005634">
    <property type="term" value="C:nucleus"/>
    <property type="evidence" value="ECO:0007669"/>
    <property type="project" value="TreeGrafter"/>
</dbReference>
<dbReference type="Proteomes" id="UP000629468">
    <property type="component" value="Unassembled WGS sequence"/>
</dbReference>
<dbReference type="SUPFAM" id="SSF50978">
    <property type="entry name" value="WD40 repeat-like"/>
    <property type="match status" value="1"/>
</dbReference>
<sequence>MWCTRWFLPLLLLPLPTAPPYFLLLFLFSLTMHARPCFYCIILLTTLFISSCYWQPFPLDTPLSTPWSENISTFADALNATLSADYSLPRPTVIRAADRCWCDLTSGTFFEPFNVSQWEYVSVQRLKDSLEKKQKAVEEHSQDSIESGDEPELDSQPPVTQDSFSTRFWSAFKDVVPSIYNSSFRILDSDAQRSRVPRERRSVANTAQLPLIRGEYDLRPYGLNMVLDFTWSRAMGSEFGERKNGSRTRKPQEPRPNRDTKLEFLQKTLLAPFNHKKADSTRILSDLAPVIMTPRMISSAATASSRPRQSVGGSSALVDFSLLGRASLGFRPSHRVSSRELHIVEAADELLEADVPEVGGLASNVSLLRGFEATIPSADRSRTRRRQMRNVDTPKLGLKKLGMNARGLLTEEEDNENQSVVSEEDVVVVGRKKRKSRESLSAAKRLGKEELTRQRDEILRDKENLHVRRHLVHSEIEEITNKIAALDAIRARLEQDLLKLQEEDLELDDELQGVKERMEFEQQSAGNVPGAPLHLPPTTRRRKGPAFLPSEHEDLPPGVAFMTLEHTSPIVSLDFSEPYGTLVTASQEDSQPRVWDLFSGTEIGRLQGHVGAVKSMQVENHICLTGSEDGNVRLWDLRKVNDEDWGEAEMVSLSDVAEETEDEDREQPINIRNSPEHNNDDGPCLRVLEGHTKAVTALYFEDECLACSLISGPNLRLTTVILGQCVMTMDILWAISHPPTSTSGGTLSNDIFSGSTVATGDFAVPAPPAADGSWDMYTDFVGGVQFWGYGLVSGSGDGALRMWDMRTGQAHRTLHGHTAPVTCLQFDEMYIASGSLDKTIRLWDLRTGGTFETIKYDHAVTALQFDTRKIVAAAGENGVKIYNRTSMQQSVLATNGHTRPAERELNYKYELDLIIAARRLNCPPIIFATMPPAQPTNSKAVREMSNVIDLGPRTPRSATKDVKHRSVKAKRVIIVSSDSEEAEEEEEEVQEVALTLKPSAPDDQQSECSCADEAVDINPPALKPLRNRARLPFSRRPVESSDSEVPPVRKGVKKTKKPLVVDVIELTSSSDEEIPTHSSKLVGSSQENGSQRHLLPSYLSQEDGGAVLVFNEPKSARKPLAAITPKKLTPSKLSSKRATKDKVENVPTVAVTKRPLSTEAPDNKKSSVGTPKTNKSTGRVSKKALEKAEQIRRQEYAQELFEELNTSVFKNKLPHDTKLNWNKRLLTTAGRAKYRRSRDGTESSEIELAIKVLDCDERIRNTLSHEMCHLATWVIDKKLDENHGKLFKYWASKVTKSRPDIEISTRHDYEISYPYKWECQNCQKIYGRYSKSIRPDECVCGACREGQLIPLFTVRSKPQTPKLSRQAAVKAQDSPRSLPRLMNVHAGINDGVDPDGTPDTDTTDVENLIVALGSTHL</sequence>
<dbReference type="EMBL" id="JABXXO010000001">
    <property type="protein sequence ID" value="KAF7785048.1"/>
    <property type="molecule type" value="Genomic_DNA"/>
</dbReference>
<feature type="compositionally biased region" description="Polar residues" evidence="5">
    <location>
        <begin position="1166"/>
        <end position="1179"/>
    </location>
</feature>
<dbReference type="InterPro" id="IPR015943">
    <property type="entry name" value="WD40/YVTN_repeat-like_dom_sf"/>
</dbReference>
<evidence type="ECO:0000313" key="9">
    <source>
        <dbReference type="Proteomes" id="UP000629468"/>
    </source>
</evidence>
<comment type="caution">
    <text evidence="8">The sequence shown here is derived from an EMBL/GenBank/DDBJ whole genome shotgun (WGS) entry which is preliminary data.</text>
</comment>
<feature type="region of interest" description="Disordered" evidence="5">
    <location>
        <begin position="239"/>
        <end position="260"/>
    </location>
</feature>
<feature type="repeat" description="WD" evidence="3">
    <location>
        <begin position="791"/>
        <end position="813"/>
    </location>
</feature>
<gene>
    <name evidence="8" type="ORF">Agabi119p4_1213</name>
</gene>
<evidence type="ECO:0000256" key="3">
    <source>
        <dbReference type="PROSITE-ProRule" id="PRU00221"/>
    </source>
</evidence>
<dbReference type="PROSITE" id="PS00678">
    <property type="entry name" value="WD_REPEATS_1"/>
    <property type="match status" value="3"/>
</dbReference>
<dbReference type="SMART" id="SM01396">
    <property type="entry name" value="BC10"/>
    <property type="match status" value="1"/>
</dbReference>
<keyword evidence="4" id="KW-0175">Coiled coil</keyword>
<organism evidence="8 9">
    <name type="scientific">Agaricus bisporus var. burnettii</name>
    <dbReference type="NCBI Taxonomy" id="192524"/>
    <lineage>
        <taxon>Eukaryota</taxon>
        <taxon>Fungi</taxon>
        <taxon>Dikarya</taxon>
        <taxon>Basidiomycota</taxon>
        <taxon>Agaricomycotina</taxon>
        <taxon>Agaricomycetes</taxon>
        <taxon>Agaricomycetidae</taxon>
        <taxon>Agaricales</taxon>
        <taxon>Agaricineae</taxon>
        <taxon>Agaricaceae</taxon>
        <taxon>Agaricus</taxon>
    </lineage>
</organism>
<dbReference type="InterPro" id="IPR001680">
    <property type="entry name" value="WD40_rpt"/>
</dbReference>
<reference evidence="8 9" key="1">
    <citation type="journal article" name="Sci. Rep.">
        <title>Telomere-to-telomere assembled and centromere annotated genomes of the two main subspecies of the button mushroom Agaricus bisporus reveal especially polymorphic chromosome ends.</title>
        <authorList>
            <person name="Sonnenberg A.S.M."/>
            <person name="Sedaghat-Telgerd N."/>
            <person name="Lavrijssen B."/>
            <person name="Ohm R.A."/>
            <person name="Hendrickx P.M."/>
            <person name="Scholtmeijer K."/>
            <person name="Baars J.J.P."/>
            <person name="van Peer A."/>
        </authorList>
    </citation>
    <scope>NUCLEOTIDE SEQUENCE [LARGE SCALE GENOMIC DNA]</scope>
    <source>
        <strain evidence="8 9">H119_p4</strain>
    </source>
</reference>
<feature type="transmembrane region" description="Helical" evidence="6">
    <location>
        <begin position="6"/>
        <end position="30"/>
    </location>
</feature>
<feature type="domain" description="SprT-like" evidence="7">
    <location>
        <begin position="1194"/>
        <end position="1351"/>
    </location>
</feature>
<dbReference type="CDD" id="cd00200">
    <property type="entry name" value="WD40"/>
    <property type="match status" value="1"/>
</dbReference>
<feature type="region of interest" description="Disordered" evidence="5">
    <location>
        <begin position="1021"/>
        <end position="1053"/>
    </location>
</feature>